<dbReference type="PANTHER" id="PTHR48041:SF116">
    <property type="entry name" value="PROTEIN BROWN"/>
    <property type="match status" value="1"/>
</dbReference>
<dbReference type="EMBL" id="KQ242012">
    <property type="protein sequence ID" value="KNC81641.1"/>
    <property type="molecule type" value="Genomic_DNA"/>
</dbReference>
<gene>
    <name evidence="8" type="ORF">SARC_06046</name>
</gene>
<feature type="transmembrane region" description="Helical" evidence="6">
    <location>
        <begin position="281"/>
        <end position="301"/>
    </location>
</feature>
<organism evidence="8 9">
    <name type="scientific">Sphaeroforma arctica JP610</name>
    <dbReference type="NCBI Taxonomy" id="667725"/>
    <lineage>
        <taxon>Eukaryota</taxon>
        <taxon>Ichthyosporea</taxon>
        <taxon>Ichthyophonida</taxon>
        <taxon>Sphaeroforma</taxon>
    </lineage>
</organism>
<sequence length="427" mass="47111">MDADSFYSANTPSESITIDLPYLSTRNEAFKSDADTSTHATGSEMTLDDIRYTVRVGNAEKTILRNLSPIIPAGSLTALMGSTVGGKSTLLDTLAGRKDPKDISGRILQDVIVSGSLTVRENLLFSVRLRLSNEMVDVEKHLRVDTVIAEFGLSKVANRSCRCTQPKNPETSDANKSLAEKFLESEPYLETLEMVKKRTQPTTVHCDADISASADDSLTITYPIGYFQQTCIIVARNIRNSIRNPAAALMQTVGEHRVWATRGHVVFPEAYFTAKVVVDLLLGRLIPTLFYSVISFTIIGLSGGFTEFLVYLMMLELSAMTAVGICFLVSSLVDVFAVANVLTTMVYAVMLVFVGLFMNLDTMAKWFSWIQYVSLFRYGYEALAANELAGMVFDCSADVPCQSGDQYLATQGFEDRLWFDVGMLTLF</sequence>
<dbReference type="GeneID" id="25906550"/>
<dbReference type="PANTHER" id="PTHR48041">
    <property type="entry name" value="ABC TRANSPORTER G FAMILY MEMBER 28"/>
    <property type="match status" value="1"/>
</dbReference>
<dbReference type="RefSeq" id="XP_014155543.1">
    <property type="nucleotide sequence ID" value="XM_014300068.1"/>
</dbReference>
<protein>
    <recommendedName>
        <fullName evidence="7">ABC-2 type transporter transmembrane domain-containing protein</fullName>
    </recommendedName>
</protein>
<proteinExistence type="predicted"/>
<evidence type="ECO:0000256" key="6">
    <source>
        <dbReference type="SAM" id="Phobius"/>
    </source>
</evidence>
<dbReference type="GO" id="GO:0005886">
    <property type="term" value="C:plasma membrane"/>
    <property type="evidence" value="ECO:0007669"/>
    <property type="project" value="TreeGrafter"/>
</dbReference>
<keyword evidence="4 6" id="KW-1133">Transmembrane helix</keyword>
<dbReference type="AlphaFoldDB" id="A0A0L0FYL6"/>
<comment type="subcellular location">
    <subcellularLocation>
        <location evidence="1">Membrane</location>
        <topology evidence="1">Multi-pass membrane protein</topology>
    </subcellularLocation>
</comment>
<evidence type="ECO:0000256" key="2">
    <source>
        <dbReference type="ARBA" id="ARBA00022448"/>
    </source>
</evidence>
<keyword evidence="5 6" id="KW-0472">Membrane</keyword>
<evidence type="ECO:0000256" key="5">
    <source>
        <dbReference type="ARBA" id="ARBA00023136"/>
    </source>
</evidence>
<evidence type="ECO:0000313" key="8">
    <source>
        <dbReference type="EMBL" id="KNC81641.1"/>
    </source>
</evidence>
<evidence type="ECO:0000256" key="4">
    <source>
        <dbReference type="ARBA" id="ARBA00022989"/>
    </source>
</evidence>
<dbReference type="Pfam" id="PF01061">
    <property type="entry name" value="ABC2_membrane"/>
    <property type="match status" value="1"/>
</dbReference>
<keyword evidence="9" id="KW-1185">Reference proteome</keyword>
<evidence type="ECO:0000259" key="7">
    <source>
        <dbReference type="Pfam" id="PF01061"/>
    </source>
</evidence>
<dbReference type="OrthoDB" id="66620at2759"/>
<dbReference type="eggNOG" id="KOG0061">
    <property type="taxonomic scope" value="Eukaryota"/>
</dbReference>
<dbReference type="GO" id="GO:0140359">
    <property type="term" value="F:ABC-type transporter activity"/>
    <property type="evidence" value="ECO:0007669"/>
    <property type="project" value="InterPro"/>
</dbReference>
<name>A0A0L0FYL6_9EUKA</name>
<dbReference type="InterPro" id="IPR013525">
    <property type="entry name" value="ABC2_TM"/>
</dbReference>
<reference evidence="8 9" key="1">
    <citation type="submission" date="2011-02" db="EMBL/GenBank/DDBJ databases">
        <title>The Genome Sequence of Sphaeroforma arctica JP610.</title>
        <authorList>
            <consortium name="The Broad Institute Genome Sequencing Platform"/>
            <person name="Russ C."/>
            <person name="Cuomo C."/>
            <person name="Young S.K."/>
            <person name="Zeng Q."/>
            <person name="Gargeya S."/>
            <person name="Alvarado L."/>
            <person name="Berlin A."/>
            <person name="Chapman S.B."/>
            <person name="Chen Z."/>
            <person name="Freedman E."/>
            <person name="Gellesch M."/>
            <person name="Goldberg J."/>
            <person name="Griggs A."/>
            <person name="Gujja S."/>
            <person name="Heilman E."/>
            <person name="Heiman D."/>
            <person name="Howarth C."/>
            <person name="Mehta T."/>
            <person name="Neiman D."/>
            <person name="Pearson M."/>
            <person name="Roberts A."/>
            <person name="Saif S."/>
            <person name="Shea T."/>
            <person name="Shenoy N."/>
            <person name="Sisk P."/>
            <person name="Stolte C."/>
            <person name="Sykes S."/>
            <person name="White J."/>
            <person name="Yandava C."/>
            <person name="Burger G."/>
            <person name="Gray M.W."/>
            <person name="Holland P.W.H."/>
            <person name="King N."/>
            <person name="Lang F.B.F."/>
            <person name="Roger A.J."/>
            <person name="Ruiz-Trillo I."/>
            <person name="Haas B."/>
            <person name="Nusbaum C."/>
            <person name="Birren B."/>
        </authorList>
    </citation>
    <scope>NUCLEOTIDE SEQUENCE [LARGE SCALE GENOMIC DNA]</scope>
    <source>
        <strain evidence="8 9">JP610</strain>
    </source>
</reference>
<evidence type="ECO:0000256" key="3">
    <source>
        <dbReference type="ARBA" id="ARBA00022692"/>
    </source>
</evidence>
<dbReference type="InterPro" id="IPR050352">
    <property type="entry name" value="ABCG_transporters"/>
</dbReference>
<accession>A0A0L0FYL6</accession>
<feature type="transmembrane region" description="Helical" evidence="6">
    <location>
        <begin position="336"/>
        <end position="358"/>
    </location>
</feature>
<evidence type="ECO:0000256" key="1">
    <source>
        <dbReference type="ARBA" id="ARBA00004141"/>
    </source>
</evidence>
<dbReference type="SUPFAM" id="SSF52540">
    <property type="entry name" value="P-loop containing nucleoside triphosphate hydrolases"/>
    <property type="match status" value="1"/>
</dbReference>
<dbReference type="InterPro" id="IPR027417">
    <property type="entry name" value="P-loop_NTPase"/>
</dbReference>
<keyword evidence="2" id="KW-0813">Transport</keyword>
<evidence type="ECO:0000313" key="9">
    <source>
        <dbReference type="Proteomes" id="UP000054560"/>
    </source>
</evidence>
<keyword evidence="3 6" id="KW-0812">Transmembrane</keyword>
<feature type="domain" description="ABC-2 type transporter transmembrane" evidence="7">
    <location>
        <begin position="269"/>
        <end position="388"/>
    </location>
</feature>
<dbReference type="Proteomes" id="UP000054560">
    <property type="component" value="Unassembled WGS sequence"/>
</dbReference>
<feature type="transmembrane region" description="Helical" evidence="6">
    <location>
        <begin position="308"/>
        <end position="330"/>
    </location>
</feature>
<dbReference type="Gene3D" id="3.40.50.300">
    <property type="entry name" value="P-loop containing nucleotide triphosphate hydrolases"/>
    <property type="match status" value="1"/>
</dbReference>
<dbReference type="STRING" id="667725.A0A0L0FYL6"/>